<protein>
    <submittedName>
        <fullName evidence="2">9223_t:CDS:1</fullName>
    </submittedName>
</protein>
<dbReference type="AlphaFoldDB" id="A0A9N9K8X8"/>
<dbReference type="Proteomes" id="UP000789405">
    <property type="component" value="Unassembled WGS sequence"/>
</dbReference>
<proteinExistence type="predicted"/>
<sequence length="69" mass="7996">EQENLVHKTAKKFGIQRKQVREWTSKKQELLNSEAKLIESINSIQNKGYAVLQNMITQKAKVLAKKNED</sequence>
<feature type="domain" description="Brinker DNA-binding" evidence="1">
    <location>
        <begin position="8"/>
        <end position="35"/>
    </location>
</feature>
<gene>
    <name evidence="2" type="ORF">DERYTH_LOCUS25716</name>
</gene>
<dbReference type="Gene3D" id="1.10.10.60">
    <property type="entry name" value="Homeodomain-like"/>
    <property type="match status" value="1"/>
</dbReference>
<name>A0A9N9K8X8_9GLOM</name>
<keyword evidence="3" id="KW-1185">Reference proteome</keyword>
<organism evidence="2 3">
    <name type="scientific">Dentiscutata erythropus</name>
    <dbReference type="NCBI Taxonomy" id="1348616"/>
    <lineage>
        <taxon>Eukaryota</taxon>
        <taxon>Fungi</taxon>
        <taxon>Fungi incertae sedis</taxon>
        <taxon>Mucoromycota</taxon>
        <taxon>Glomeromycotina</taxon>
        <taxon>Glomeromycetes</taxon>
        <taxon>Diversisporales</taxon>
        <taxon>Gigasporaceae</taxon>
        <taxon>Dentiscutata</taxon>
    </lineage>
</organism>
<dbReference type="Pfam" id="PF09607">
    <property type="entry name" value="BrkDBD"/>
    <property type="match status" value="1"/>
</dbReference>
<dbReference type="InterPro" id="IPR018586">
    <property type="entry name" value="Brinker_DNA-bd"/>
</dbReference>
<reference evidence="2" key="1">
    <citation type="submission" date="2021-06" db="EMBL/GenBank/DDBJ databases">
        <authorList>
            <person name="Kallberg Y."/>
            <person name="Tangrot J."/>
            <person name="Rosling A."/>
        </authorList>
    </citation>
    <scope>NUCLEOTIDE SEQUENCE</scope>
    <source>
        <strain evidence="2">MA453B</strain>
    </source>
</reference>
<feature type="non-terminal residue" evidence="2">
    <location>
        <position position="1"/>
    </location>
</feature>
<evidence type="ECO:0000313" key="2">
    <source>
        <dbReference type="EMBL" id="CAG8812932.1"/>
    </source>
</evidence>
<evidence type="ECO:0000313" key="3">
    <source>
        <dbReference type="Proteomes" id="UP000789405"/>
    </source>
</evidence>
<evidence type="ECO:0000259" key="1">
    <source>
        <dbReference type="Pfam" id="PF09607"/>
    </source>
</evidence>
<dbReference type="EMBL" id="CAJVPY010049448">
    <property type="protein sequence ID" value="CAG8812932.1"/>
    <property type="molecule type" value="Genomic_DNA"/>
</dbReference>
<accession>A0A9N9K8X8</accession>
<comment type="caution">
    <text evidence="2">The sequence shown here is derived from an EMBL/GenBank/DDBJ whole genome shotgun (WGS) entry which is preliminary data.</text>
</comment>